<comment type="caution">
    <text evidence="1">The sequence shown here is derived from an EMBL/GenBank/DDBJ whole genome shotgun (WGS) entry which is preliminary data.</text>
</comment>
<evidence type="ECO:0000313" key="2">
    <source>
        <dbReference type="Proteomes" id="UP001162992"/>
    </source>
</evidence>
<organism evidence="1 2">
    <name type="scientific">Diphasiastrum complanatum</name>
    <name type="common">Issler's clubmoss</name>
    <name type="synonym">Lycopodium complanatum</name>
    <dbReference type="NCBI Taxonomy" id="34168"/>
    <lineage>
        <taxon>Eukaryota</taxon>
        <taxon>Viridiplantae</taxon>
        <taxon>Streptophyta</taxon>
        <taxon>Embryophyta</taxon>
        <taxon>Tracheophyta</taxon>
        <taxon>Lycopodiopsida</taxon>
        <taxon>Lycopodiales</taxon>
        <taxon>Lycopodiaceae</taxon>
        <taxon>Lycopodioideae</taxon>
        <taxon>Diphasiastrum</taxon>
    </lineage>
</organism>
<reference evidence="2" key="1">
    <citation type="journal article" date="2024" name="Proc. Natl. Acad. Sci. U.S.A.">
        <title>Extraordinary preservation of gene collinearity over three hundred million years revealed in homosporous lycophytes.</title>
        <authorList>
            <person name="Li C."/>
            <person name="Wickell D."/>
            <person name="Kuo L.Y."/>
            <person name="Chen X."/>
            <person name="Nie B."/>
            <person name="Liao X."/>
            <person name="Peng D."/>
            <person name="Ji J."/>
            <person name="Jenkins J."/>
            <person name="Williams M."/>
            <person name="Shu S."/>
            <person name="Plott C."/>
            <person name="Barry K."/>
            <person name="Rajasekar S."/>
            <person name="Grimwood J."/>
            <person name="Han X."/>
            <person name="Sun S."/>
            <person name="Hou Z."/>
            <person name="He W."/>
            <person name="Dai G."/>
            <person name="Sun C."/>
            <person name="Schmutz J."/>
            <person name="Leebens-Mack J.H."/>
            <person name="Li F.W."/>
            <person name="Wang L."/>
        </authorList>
    </citation>
    <scope>NUCLEOTIDE SEQUENCE [LARGE SCALE GENOMIC DNA]</scope>
    <source>
        <strain evidence="2">cv. PW_Plant_1</strain>
    </source>
</reference>
<gene>
    <name evidence="1" type="ORF">O6H91_03G041400</name>
</gene>
<evidence type="ECO:0000313" key="1">
    <source>
        <dbReference type="EMBL" id="KAJ7561793.1"/>
    </source>
</evidence>
<dbReference type="Proteomes" id="UP001162992">
    <property type="component" value="Chromosome 3"/>
</dbReference>
<protein>
    <submittedName>
        <fullName evidence="1">Uncharacterized protein</fullName>
    </submittedName>
</protein>
<name>A0ACC2E5D1_DIPCM</name>
<accession>A0ACC2E5D1</accession>
<sequence length="731" mass="81166">MRLGTQNVRKSVLTNSLHRLSRCYISDLSNLCMVGKIGDTLEALELLDQQGVSLSRNDAYYLLQRCCRTEDLPAGRRIYRLMVRTGLASIAVLGDHLIRLFSMGGCLHEANQVFNSICEPSVYTWSAIIAAHTKLGEGARALDLYNTMQSRGVECDSYTYVAVLNACAQTTTLIQGRLIHDQIIRRGLESDPFVQSGLIDMYAKCGSIDDAIKVFENSPSSDVVVWSSMTSGYAKHGLGQKALDVFKKMKRHGVRPNHVTFVSLLEACGSIPSLAQGRQIHIQIMSYGFESNVVVGNALIDMYIKCGSLAEAHKVFNGLPNHDVVTWGTMITGYAHHGQGHEALELFDKMKQEGVHPDNVLYANILKVCGNMAALGQGRQLHAESLGRGLQSDFLIGNALVDMYSRCGSMDEAHKVFNKMPHRDIVSWGALIGGYARQSDFKMAQQCLNDMQLEGCKPDKVIFLIILAACSRKGLVDEGFQYFKSMSEEYGITPSIEHHTCLVDLLGRAGHLDDAENLLSNMPMPPNLKGWGSLLSSCKTYGDLERGRRCFDQMLRLDSRNASAYVQMSNIFADADMWADAHKVEELRKKAGAWKKPAQAWIEVDNKIHGFDVGDNSHPQSDFIYAKLKVLSRQMKEEGYVPKVELVVKPVSDEDKEDALCGHVEKLAIAYGLVSTPPGTTLRAAKSLRVCTDCHSATKIISKLEKREIFIRDAYRLHHFKDGACSCNDFF</sequence>
<keyword evidence="2" id="KW-1185">Reference proteome</keyword>
<proteinExistence type="predicted"/>
<dbReference type="EMBL" id="CM055094">
    <property type="protein sequence ID" value="KAJ7561793.1"/>
    <property type="molecule type" value="Genomic_DNA"/>
</dbReference>